<sequence>MPLTYQDWQSRAAGLSLNGNAWIEGARRPSSDGATLASINPMTEQPLAHVAATTSEDVDRAVTSARAAFASRSWSGLDPLDRRSIMKRIARELRAHQEELALLDCLEVGKCISEALEDVEESAVLFDWYGELQDKLYDQVAASPAGVQATVVHEPLGVIGAIVPWNYPLHNAAVKLAPALAAGNSVILKPAEESSLSALRLAELCEAAGLPTGVLHVLPGHGHVTGEALGRHPDVDAIGFTGSTEIGKRFQVYAGESNMKPVWLECGGKSPHLVFDDCPDLDAAVDAVIGGIFTNAGQVCSAHSRLLIQDSIADDFLDALQERVAQLTPGDPLDPATTLGPIVSRAQFEQVMSYLEVGRQEASLLTGGEARTASGGALFVEPTVFTEVTPQHRIFREEVFGPVLTVTRFQDENEAVALANDSCYGLAASLWTLLLSRAHRLCDALQAGTITVNGVDAVSPQTPFGGMKQSGIGRDYGLAGMQKYMALKTRWIHY</sequence>
<evidence type="ECO:0000313" key="7">
    <source>
        <dbReference type="EMBL" id="PVY77520.1"/>
    </source>
</evidence>
<dbReference type="PROSITE" id="PS00687">
    <property type="entry name" value="ALDEHYDE_DEHYDR_GLU"/>
    <property type="match status" value="1"/>
</dbReference>
<dbReference type="InterPro" id="IPR016162">
    <property type="entry name" value="Ald_DH_N"/>
</dbReference>
<dbReference type="GO" id="GO:0004030">
    <property type="term" value="F:aldehyde dehydrogenase [NAD(P)+] activity"/>
    <property type="evidence" value="ECO:0007669"/>
    <property type="project" value="UniProtKB-ARBA"/>
</dbReference>
<comment type="caution">
    <text evidence="6">The sequence shown here is derived from an EMBL/GenBank/DDBJ whole genome shotgun (WGS) entry which is preliminary data.</text>
</comment>
<proteinExistence type="inferred from homology"/>
<dbReference type="PANTHER" id="PTHR11699">
    <property type="entry name" value="ALDEHYDE DEHYDROGENASE-RELATED"/>
    <property type="match status" value="1"/>
</dbReference>
<feature type="domain" description="Aldehyde dehydrogenase" evidence="5">
    <location>
        <begin position="32"/>
        <end position="489"/>
    </location>
</feature>
<dbReference type="Gene3D" id="3.40.309.10">
    <property type="entry name" value="Aldehyde Dehydrogenase, Chain A, domain 2"/>
    <property type="match status" value="1"/>
</dbReference>
<dbReference type="CDD" id="cd07112">
    <property type="entry name" value="ALDH_GABALDH-PuuC"/>
    <property type="match status" value="1"/>
</dbReference>
<protein>
    <submittedName>
        <fullName evidence="6">Aldehyde dehydrogenase PuuC</fullName>
    </submittedName>
    <submittedName>
        <fullName evidence="7">Gamma-glutamyl-gamma-aminobutyraldehyde dehydrogenase</fullName>
    </submittedName>
</protein>
<dbReference type="OrthoDB" id="9812625at2"/>
<name>A0A2A2I3T7_9GAMM</name>
<organism evidence="6 8">
    <name type="scientific">Tamilnaduibacter salinus</name>
    <dbReference type="NCBI Taxonomy" id="1484056"/>
    <lineage>
        <taxon>Bacteria</taxon>
        <taxon>Pseudomonadati</taxon>
        <taxon>Pseudomonadota</taxon>
        <taxon>Gammaproteobacteria</taxon>
        <taxon>Pseudomonadales</taxon>
        <taxon>Marinobacteraceae</taxon>
        <taxon>Tamilnaduibacter</taxon>
    </lineage>
</organism>
<dbReference type="InterPro" id="IPR016163">
    <property type="entry name" value="Ald_DH_C"/>
</dbReference>
<accession>A0A2A2I3T7</accession>
<dbReference type="RefSeq" id="WP_095610886.1">
    <property type="nucleotide sequence ID" value="NZ_NMPM01000040.1"/>
</dbReference>
<gene>
    <name evidence="7" type="ORF">C8D92_103207</name>
    <name evidence="6" type="ORF">CF392_07750</name>
</gene>
<keyword evidence="8" id="KW-1185">Reference proteome</keyword>
<keyword evidence="2 4" id="KW-0560">Oxidoreductase</keyword>
<evidence type="ECO:0000313" key="6">
    <source>
        <dbReference type="EMBL" id="PAV26068.1"/>
    </source>
</evidence>
<dbReference type="EMBL" id="QEKQ01000003">
    <property type="protein sequence ID" value="PVY77520.1"/>
    <property type="molecule type" value="Genomic_DNA"/>
</dbReference>
<evidence type="ECO:0000313" key="8">
    <source>
        <dbReference type="Proteomes" id="UP000218332"/>
    </source>
</evidence>
<evidence type="ECO:0000259" key="5">
    <source>
        <dbReference type="Pfam" id="PF00171"/>
    </source>
</evidence>
<feature type="active site" evidence="3">
    <location>
        <position position="265"/>
    </location>
</feature>
<dbReference type="FunFam" id="3.40.605.10:FF:000001">
    <property type="entry name" value="Aldehyde dehydrogenase 1"/>
    <property type="match status" value="1"/>
</dbReference>
<dbReference type="FunFam" id="3.40.309.10:FF:000012">
    <property type="entry name" value="Betaine aldehyde dehydrogenase"/>
    <property type="match status" value="1"/>
</dbReference>
<dbReference type="SUPFAM" id="SSF53720">
    <property type="entry name" value="ALDH-like"/>
    <property type="match status" value="1"/>
</dbReference>
<dbReference type="Gene3D" id="3.40.605.10">
    <property type="entry name" value="Aldehyde Dehydrogenase, Chain A, domain 1"/>
    <property type="match status" value="1"/>
</dbReference>
<evidence type="ECO:0000256" key="4">
    <source>
        <dbReference type="RuleBase" id="RU003345"/>
    </source>
</evidence>
<evidence type="ECO:0000256" key="1">
    <source>
        <dbReference type="ARBA" id="ARBA00009986"/>
    </source>
</evidence>
<comment type="similarity">
    <text evidence="1 4">Belongs to the aldehyde dehydrogenase family.</text>
</comment>
<dbReference type="AlphaFoldDB" id="A0A2A2I3T7"/>
<reference evidence="6 8" key="1">
    <citation type="submission" date="2017-07" db="EMBL/GenBank/DDBJ databases">
        <title>Tamlnaduibacter salinus (Mi-7) genome sequencing.</title>
        <authorList>
            <person name="Verma A."/>
            <person name="Krishnamurthi S."/>
        </authorList>
    </citation>
    <scope>NUCLEOTIDE SEQUENCE [LARGE SCALE GENOMIC DNA]</scope>
    <source>
        <strain evidence="6 8">Mi-7</strain>
    </source>
</reference>
<dbReference type="EMBL" id="NMPM01000040">
    <property type="protein sequence ID" value="PAV26068.1"/>
    <property type="molecule type" value="Genomic_DNA"/>
</dbReference>
<evidence type="ECO:0000256" key="3">
    <source>
        <dbReference type="PROSITE-ProRule" id="PRU10007"/>
    </source>
</evidence>
<reference evidence="7 9" key="2">
    <citation type="submission" date="2018-04" db="EMBL/GenBank/DDBJ databases">
        <title>Genomic Encyclopedia of Type Strains, Phase IV (KMG-IV): sequencing the most valuable type-strain genomes for metagenomic binning, comparative biology and taxonomic classification.</title>
        <authorList>
            <person name="Goeker M."/>
        </authorList>
    </citation>
    <scope>NUCLEOTIDE SEQUENCE [LARGE SCALE GENOMIC DNA]</scope>
    <source>
        <strain evidence="7 9">DSM 28688</strain>
    </source>
</reference>
<dbReference type="InterPro" id="IPR015590">
    <property type="entry name" value="Aldehyde_DH_dom"/>
</dbReference>
<evidence type="ECO:0000313" key="9">
    <source>
        <dbReference type="Proteomes" id="UP000245887"/>
    </source>
</evidence>
<dbReference type="Proteomes" id="UP000218332">
    <property type="component" value="Unassembled WGS sequence"/>
</dbReference>
<dbReference type="InterPro" id="IPR029510">
    <property type="entry name" value="Ald_DH_CS_GLU"/>
</dbReference>
<evidence type="ECO:0000256" key="2">
    <source>
        <dbReference type="ARBA" id="ARBA00023002"/>
    </source>
</evidence>
<dbReference type="Pfam" id="PF00171">
    <property type="entry name" value="Aldedh"/>
    <property type="match status" value="1"/>
</dbReference>
<dbReference type="Proteomes" id="UP000245887">
    <property type="component" value="Unassembled WGS sequence"/>
</dbReference>
<dbReference type="InterPro" id="IPR016161">
    <property type="entry name" value="Ald_DH/histidinol_DH"/>
</dbReference>